<protein>
    <submittedName>
        <fullName evidence="2">Helix-turn-helix transcriptional regulator</fullName>
    </submittedName>
</protein>
<gene>
    <name evidence="2" type="ORF">WDZ17_10675</name>
</gene>
<proteinExistence type="predicted"/>
<organism evidence="2 3">
    <name type="scientific">Pseudokineococcus basanitobsidens</name>
    <dbReference type="NCBI Taxonomy" id="1926649"/>
    <lineage>
        <taxon>Bacteria</taxon>
        <taxon>Bacillati</taxon>
        <taxon>Actinomycetota</taxon>
        <taxon>Actinomycetes</taxon>
        <taxon>Kineosporiales</taxon>
        <taxon>Kineosporiaceae</taxon>
        <taxon>Pseudokineococcus</taxon>
    </lineage>
</organism>
<dbReference type="Gene3D" id="3.30.450.180">
    <property type="match status" value="1"/>
</dbReference>
<sequence>MPATGDHRSQVSAFLSTRRARLTPQQAGVPLYGGQRRVAGLRREEVAQLAGVSTDYYARLERGNLAGASEEVLDALARALQLDDAERGHLHDLARTSDVPGSAARRRRTPRAATVRPGLVRTLDAITDAPAFVVTLRRDVLAANRLGRALYAPMYESSARPVNTARFAFLDPRARDFFLDWHRTADDTVANLRTDAGRNPHDRALTDLIGELATRSEDFATRWASHDVRYHHTGTKGIHHPVVGDLVLSYEVMVLPADPDQSLITYTAEPATPAADGLRLLATWAATTEAEQLLEPATDVAGASTVHEEGRPHE</sequence>
<dbReference type="InterPro" id="IPR001387">
    <property type="entry name" value="Cro/C1-type_HTH"/>
</dbReference>
<comment type="caution">
    <text evidence="2">The sequence shown here is derived from an EMBL/GenBank/DDBJ whole genome shotgun (WGS) entry which is preliminary data.</text>
</comment>
<reference evidence="2 3" key="1">
    <citation type="journal article" date="2017" name="Int. J. Syst. Evol. Microbiol.">
        <title>Pseudokineococcus basanitobsidens sp. nov., isolated from volcanic rock.</title>
        <authorList>
            <person name="Lee D.W."/>
            <person name="Park M.Y."/>
            <person name="Kim J.J."/>
            <person name="Kim B.S."/>
        </authorList>
    </citation>
    <scope>NUCLEOTIDE SEQUENCE [LARGE SCALE GENOMIC DNA]</scope>
    <source>
        <strain evidence="2 3">DSM 103726</strain>
    </source>
</reference>
<accession>A0ABU8RLA1</accession>
<dbReference type="PANTHER" id="PTHR35010:SF2">
    <property type="entry name" value="BLL4672 PROTEIN"/>
    <property type="match status" value="1"/>
</dbReference>
<feature type="domain" description="HTH cro/C1-type" evidence="1">
    <location>
        <begin position="36"/>
        <end position="87"/>
    </location>
</feature>
<keyword evidence="3" id="KW-1185">Reference proteome</keyword>
<dbReference type="Pfam" id="PF17765">
    <property type="entry name" value="MLTR_LBD"/>
    <property type="match status" value="1"/>
</dbReference>
<dbReference type="EMBL" id="JBBIAA010000011">
    <property type="protein sequence ID" value="MEJ5945754.1"/>
    <property type="molecule type" value="Genomic_DNA"/>
</dbReference>
<evidence type="ECO:0000313" key="3">
    <source>
        <dbReference type="Proteomes" id="UP001387100"/>
    </source>
</evidence>
<dbReference type="Pfam" id="PF13560">
    <property type="entry name" value="HTH_31"/>
    <property type="match status" value="1"/>
</dbReference>
<dbReference type="Proteomes" id="UP001387100">
    <property type="component" value="Unassembled WGS sequence"/>
</dbReference>
<dbReference type="SMART" id="SM00530">
    <property type="entry name" value="HTH_XRE"/>
    <property type="match status" value="1"/>
</dbReference>
<dbReference type="InterPro" id="IPR041413">
    <property type="entry name" value="MLTR_LBD"/>
</dbReference>
<dbReference type="PANTHER" id="PTHR35010">
    <property type="entry name" value="BLL4672 PROTEIN-RELATED"/>
    <property type="match status" value="1"/>
</dbReference>
<name>A0ABU8RLA1_9ACTN</name>
<dbReference type="PROSITE" id="PS50943">
    <property type="entry name" value="HTH_CROC1"/>
    <property type="match status" value="1"/>
</dbReference>
<dbReference type="CDD" id="cd00093">
    <property type="entry name" value="HTH_XRE"/>
    <property type="match status" value="1"/>
</dbReference>
<dbReference type="RefSeq" id="WP_339575138.1">
    <property type="nucleotide sequence ID" value="NZ_JBBIAA010000011.1"/>
</dbReference>
<dbReference type="InterPro" id="IPR010982">
    <property type="entry name" value="Lambda_DNA-bd_dom_sf"/>
</dbReference>
<dbReference type="Gene3D" id="1.10.260.40">
    <property type="entry name" value="lambda repressor-like DNA-binding domains"/>
    <property type="match status" value="1"/>
</dbReference>
<evidence type="ECO:0000313" key="2">
    <source>
        <dbReference type="EMBL" id="MEJ5945754.1"/>
    </source>
</evidence>
<dbReference type="SUPFAM" id="SSF47413">
    <property type="entry name" value="lambda repressor-like DNA-binding domains"/>
    <property type="match status" value="1"/>
</dbReference>
<evidence type="ECO:0000259" key="1">
    <source>
        <dbReference type="PROSITE" id="PS50943"/>
    </source>
</evidence>